<name>A0A291B965_9GAMM</name>
<dbReference type="EMBL" id="CP020660">
    <property type="protein sequence ID" value="ATF09521.1"/>
    <property type="molecule type" value="Genomic_DNA"/>
</dbReference>
<organism evidence="1 2">
    <name type="scientific">Candidatus Enterovibrio altilux</name>
    <dbReference type="NCBI Taxonomy" id="1927128"/>
    <lineage>
        <taxon>Bacteria</taxon>
        <taxon>Pseudomonadati</taxon>
        <taxon>Pseudomonadota</taxon>
        <taxon>Gammaproteobacteria</taxon>
        <taxon>Vibrionales</taxon>
        <taxon>Vibrionaceae</taxon>
        <taxon>Enterovibrio</taxon>
    </lineage>
</organism>
<proteinExistence type="predicted"/>
<protein>
    <submittedName>
        <fullName evidence="1">Uncharacterized protein</fullName>
    </submittedName>
</protein>
<dbReference type="AlphaFoldDB" id="A0A291B965"/>
<gene>
    <name evidence="1" type="ORF">BTN50_1017</name>
</gene>
<dbReference type="Proteomes" id="UP000218160">
    <property type="component" value="Chromosome 1"/>
</dbReference>
<accession>A0A291B965</accession>
<evidence type="ECO:0000313" key="2">
    <source>
        <dbReference type="Proteomes" id="UP000218160"/>
    </source>
</evidence>
<evidence type="ECO:0000313" key="1">
    <source>
        <dbReference type="EMBL" id="ATF09521.1"/>
    </source>
</evidence>
<dbReference type="KEGG" id="elux:BTN50_1017"/>
<keyword evidence="2" id="KW-1185">Reference proteome</keyword>
<sequence>MLRHGKIAMSYDKYSSDAKAYLALVKKILHREEQMMLT</sequence>
<reference evidence="2" key="1">
    <citation type="submission" date="2017-04" db="EMBL/GenBank/DDBJ databases">
        <title>Genome evolution of the luminous symbionts of deep sea anglerfish.</title>
        <authorList>
            <person name="Hendry T.A."/>
        </authorList>
    </citation>
    <scope>NUCLEOTIDE SEQUENCE [LARGE SCALE GENOMIC DNA]</scope>
</reference>